<organism evidence="2">
    <name type="scientific">marine sediment metagenome</name>
    <dbReference type="NCBI Taxonomy" id="412755"/>
    <lineage>
        <taxon>unclassified sequences</taxon>
        <taxon>metagenomes</taxon>
        <taxon>ecological metagenomes</taxon>
    </lineage>
</organism>
<accession>A0A0F9FLI7</accession>
<dbReference type="EMBL" id="LAZR01023194">
    <property type="protein sequence ID" value="KKL79366.1"/>
    <property type="molecule type" value="Genomic_DNA"/>
</dbReference>
<comment type="caution">
    <text evidence="2">The sequence shown here is derived from an EMBL/GenBank/DDBJ whole genome shotgun (WGS) entry which is preliminary data.</text>
</comment>
<feature type="compositionally biased region" description="Basic and acidic residues" evidence="1">
    <location>
        <begin position="27"/>
        <end position="38"/>
    </location>
</feature>
<proteinExistence type="predicted"/>
<feature type="region of interest" description="Disordered" evidence="1">
    <location>
        <begin position="1"/>
        <end position="46"/>
    </location>
</feature>
<feature type="compositionally biased region" description="Polar residues" evidence="1">
    <location>
        <begin position="1"/>
        <end position="10"/>
    </location>
</feature>
<protein>
    <submittedName>
        <fullName evidence="2">Uncharacterized protein</fullName>
    </submittedName>
</protein>
<gene>
    <name evidence="2" type="ORF">LCGC14_2015610</name>
</gene>
<evidence type="ECO:0000256" key="1">
    <source>
        <dbReference type="SAM" id="MobiDB-lite"/>
    </source>
</evidence>
<name>A0A0F9FLI7_9ZZZZ</name>
<sequence length="84" mass="9472">MTTTNDTSKSAECWWPVSRGGPSAGGRYDRMDRTRTGDCGKPTTGPDLLCDRHRAKNLEKRVYREAMETGARQRAEFYAKKAKS</sequence>
<reference evidence="2" key="1">
    <citation type="journal article" date="2015" name="Nature">
        <title>Complex archaea that bridge the gap between prokaryotes and eukaryotes.</title>
        <authorList>
            <person name="Spang A."/>
            <person name="Saw J.H."/>
            <person name="Jorgensen S.L."/>
            <person name="Zaremba-Niedzwiedzka K."/>
            <person name="Martijn J."/>
            <person name="Lind A.E."/>
            <person name="van Eijk R."/>
            <person name="Schleper C."/>
            <person name="Guy L."/>
            <person name="Ettema T.J."/>
        </authorList>
    </citation>
    <scope>NUCLEOTIDE SEQUENCE</scope>
</reference>
<evidence type="ECO:0000313" key="2">
    <source>
        <dbReference type="EMBL" id="KKL79366.1"/>
    </source>
</evidence>
<dbReference type="AlphaFoldDB" id="A0A0F9FLI7"/>